<name>A0ABX4SW15_9GAMM</name>
<organism evidence="1 2">
    <name type="scientific">Pantoea endophytica</name>
    <dbReference type="NCBI Taxonomy" id="92488"/>
    <lineage>
        <taxon>Bacteria</taxon>
        <taxon>Pseudomonadati</taxon>
        <taxon>Pseudomonadota</taxon>
        <taxon>Gammaproteobacteria</taxon>
        <taxon>Enterobacterales</taxon>
        <taxon>Erwiniaceae</taxon>
        <taxon>Pantoea</taxon>
    </lineage>
</organism>
<proteinExistence type="predicted"/>
<accession>A0ABX4SW15</accession>
<reference evidence="2" key="1">
    <citation type="submission" date="2017-12" db="EMBL/GenBank/DDBJ databases">
        <title>The genome sequence of Pantoea sp. 596.</title>
        <authorList>
            <person name="Gao J."/>
            <person name="Mao X."/>
            <person name="Sun J."/>
        </authorList>
    </citation>
    <scope>NUCLEOTIDE SEQUENCE [LARGE SCALE GENOMIC DNA]</scope>
    <source>
        <strain evidence="2">596</strain>
    </source>
</reference>
<dbReference type="Proteomes" id="UP000234296">
    <property type="component" value="Unassembled WGS sequence"/>
</dbReference>
<evidence type="ECO:0000313" key="2">
    <source>
        <dbReference type="Proteomes" id="UP000234296"/>
    </source>
</evidence>
<gene>
    <name evidence="1" type="ORF">PZBJ_00715</name>
</gene>
<protein>
    <submittedName>
        <fullName evidence="1">Uncharacterized protein</fullName>
    </submittedName>
</protein>
<dbReference type="EMBL" id="PJRT01000002">
    <property type="protein sequence ID" value="PLR26919.1"/>
    <property type="molecule type" value="Genomic_DNA"/>
</dbReference>
<sequence length="60" mass="6778">MQVGIIRELRREKGVINAKKISEAAEKALRQFFCGIRLKTATYPIARPRVSGNIVICVYT</sequence>
<evidence type="ECO:0000313" key="1">
    <source>
        <dbReference type="EMBL" id="PLR26919.1"/>
    </source>
</evidence>
<keyword evidence="2" id="KW-1185">Reference proteome</keyword>
<comment type="caution">
    <text evidence="1">The sequence shown here is derived from an EMBL/GenBank/DDBJ whole genome shotgun (WGS) entry which is preliminary data.</text>
</comment>